<dbReference type="EC" id="1.-.-.-" evidence="8"/>
<dbReference type="RefSeq" id="WP_086041989.1">
    <property type="nucleotide sequence ID" value="NZ_CBCRZA010000001.1"/>
</dbReference>
<feature type="binding site" evidence="5">
    <location>
        <position position="107"/>
    </location>
    <ligand>
        <name>substrate</name>
    </ligand>
</feature>
<sequence>MMNHIQLNNGVSMPQLGLGVYKISDEEMPEVIATALEAGYRAFDTAHFYFNEASLGKALKESGVPREALFITTKLWNDDQGYDATKKAFNASLQKLDMDYIDLYLIHWPCPEDDLYVESYKAMEELYHEGKIKALGVANFKEHHLEKLLQETSVVPAVNQIEYHPIFNQQSLQQYCKEKGIAVTAWSPLLRGGALFEDETLKRIAEKYNKTVAQVIIRWHIDSGRIVIPKSSNAERIKENFDVCHFELMEQDIKAIDALNRNERQFKDPDKIKIGDMK</sequence>
<dbReference type="PANTHER" id="PTHR43827:SF3">
    <property type="entry name" value="NADP-DEPENDENT OXIDOREDUCTASE DOMAIN-CONTAINING PROTEIN"/>
    <property type="match status" value="1"/>
</dbReference>
<name>A0A1W7A9I4_9STAP</name>
<evidence type="ECO:0000313" key="8">
    <source>
        <dbReference type="EMBL" id="ARQ06313.1"/>
    </source>
</evidence>
<dbReference type="STRING" id="1855823.MCCS_06630"/>
<dbReference type="Gene3D" id="3.20.20.100">
    <property type="entry name" value="NADP-dependent oxidoreductase domain"/>
    <property type="match status" value="1"/>
</dbReference>
<gene>
    <name evidence="8" type="ORF">MCCS_06630</name>
</gene>
<dbReference type="InterPro" id="IPR023210">
    <property type="entry name" value="NADP_OxRdtase_dom"/>
</dbReference>
<proteinExistence type="inferred from homology"/>
<dbReference type="EMBL" id="CP021059">
    <property type="protein sequence ID" value="ARQ06313.1"/>
    <property type="molecule type" value="Genomic_DNA"/>
</dbReference>
<dbReference type="PROSITE" id="PS00063">
    <property type="entry name" value="ALDOKETO_REDUCTASE_3"/>
    <property type="match status" value="1"/>
</dbReference>
<keyword evidence="3 8" id="KW-0560">Oxidoreductase</keyword>
<evidence type="ECO:0000256" key="2">
    <source>
        <dbReference type="ARBA" id="ARBA00022857"/>
    </source>
</evidence>
<accession>A0A1W7A9I4</accession>
<dbReference type="InterPro" id="IPR020471">
    <property type="entry name" value="AKR"/>
</dbReference>
<dbReference type="KEGG" id="mcak:MCCS_06630"/>
<comment type="similarity">
    <text evidence="1">Belongs to the aldo/keto reductase family.</text>
</comment>
<evidence type="ECO:0000256" key="1">
    <source>
        <dbReference type="ARBA" id="ARBA00007905"/>
    </source>
</evidence>
<feature type="site" description="Lowers pKa of active site Tyr" evidence="6">
    <location>
        <position position="74"/>
    </location>
</feature>
<organism evidence="8 9">
    <name type="scientific">Macrococcoides canis</name>
    <dbReference type="NCBI Taxonomy" id="1855823"/>
    <lineage>
        <taxon>Bacteria</taxon>
        <taxon>Bacillati</taxon>
        <taxon>Bacillota</taxon>
        <taxon>Bacilli</taxon>
        <taxon>Bacillales</taxon>
        <taxon>Staphylococcaceae</taxon>
        <taxon>Macrococcoides</taxon>
    </lineage>
</organism>
<dbReference type="FunFam" id="3.20.20.100:FF:000015">
    <property type="entry name" value="Oxidoreductase, aldo/keto reductase family"/>
    <property type="match status" value="1"/>
</dbReference>
<feature type="domain" description="NADP-dependent oxidoreductase" evidence="7">
    <location>
        <begin position="18"/>
        <end position="260"/>
    </location>
</feature>
<dbReference type="Pfam" id="PF00248">
    <property type="entry name" value="Aldo_ket_red"/>
    <property type="match status" value="1"/>
</dbReference>
<dbReference type="SUPFAM" id="SSF51430">
    <property type="entry name" value="NAD(P)-linked oxidoreductase"/>
    <property type="match status" value="1"/>
</dbReference>
<dbReference type="PRINTS" id="PR00069">
    <property type="entry name" value="ALDKETRDTASE"/>
</dbReference>
<dbReference type="AlphaFoldDB" id="A0A1W7A9I4"/>
<evidence type="ECO:0000256" key="4">
    <source>
        <dbReference type="PIRSR" id="PIRSR000097-1"/>
    </source>
</evidence>
<dbReference type="PANTHER" id="PTHR43827">
    <property type="entry name" value="2,5-DIKETO-D-GLUCONIC ACID REDUCTASE"/>
    <property type="match status" value="1"/>
</dbReference>
<keyword evidence="9" id="KW-1185">Reference proteome</keyword>
<dbReference type="PROSITE" id="PS00798">
    <property type="entry name" value="ALDOKETO_REDUCTASE_1"/>
    <property type="match status" value="1"/>
</dbReference>
<dbReference type="OrthoDB" id="9804790at2"/>
<dbReference type="InterPro" id="IPR036812">
    <property type="entry name" value="NAD(P)_OxRdtase_dom_sf"/>
</dbReference>
<evidence type="ECO:0000313" key="9">
    <source>
        <dbReference type="Proteomes" id="UP000194154"/>
    </source>
</evidence>
<evidence type="ECO:0000256" key="6">
    <source>
        <dbReference type="PIRSR" id="PIRSR000097-3"/>
    </source>
</evidence>
<dbReference type="PIRSF" id="PIRSF000097">
    <property type="entry name" value="AKR"/>
    <property type="match status" value="1"/>
</dbReference>
<dbReference type="InterPro" id="IPR018170">
    <property type="entry name" value="Aldo/ket_reductase_CS"/>
</dbReference>
<dbReference type="GeneID" id="35294800"/>
<keyword evidence="2" id="KW-0521">NADP</keyword>
<reference evidence="8 9" key="1">
    <citation type="journal article" date="2017" name="Int. J. Syst. Evol. Microbiol.">
        <title>Macrococcus canis sp. nov., a skin bacterium associated with infections in dogs.</title>
        <authorList>
            <person name="Gobeli Brawand S."/>
            <person name="Cotting K."/>
            <person name="Gomez-Sanz E."/>
            <person name="Collaud A."/>
            <person name="Thomann A."/>
            <person name="Brodard I."/>
            <person name="Rodriguez-Campos S."/>
            <person name="Strauss C."/>
            <person name="Perreten V."/>
        </authorList>
    </citation>
    <scope>NUCLEOTIDE SEQUENCE [LARGE SCALE GENOMIC DNA]</scope>
    <source>
        <strain evidence="8 9">KM45013</strain>
    </source>
</reference>
<evidence type="ECO:0000256" key="5">
    <source>
        <dbReference type="PIRSR" id="PIRSR000097-2"/>
    </source>
</evidence>
<evidence type="ECO:0000256" key="3">
    <source>
        <dbReference type="ARBA" id="ARBA00023002"/>
    </source>
</evidence>
<dbReference type="GO" id="GO:0016616">
    <property type="term" value="F:oxidoreductase activity, acting on the CH-OH group of donors, NAD or NADP as acceptor"/>
    <property type="evidence" value="ECO:0007669"/>
    <property type="project" value="UniProtKB-ARBA"/>
</dbReference>
<feature type="active site" description="Proton donor" evidence="4">
    <location>
        <position position="49"/>
    </location>
</feature>
<evidence type="ECO:0000259" key="7">
    <source>
        <dbReference type="Pfam" id="PF00248"/>
    </source>
</evidence>
<dbReference type="Proteomes" id="UP000194154">
    <property type="component" value="Chromosome"/>
</dbReference>
<protein>
    <submittedName>
        <fullName evidence="8">Putative oxidoreductase</fullName>
        <ecNumber evidence="8">1.-.-.-</ecNumber>
    </submittedName>
</protein>